<keyword evidence="2" id="KW-0493">Microtubule</keyword>
<evidence type="ECO:0000256" key="4">
    <source>
        <dbReference type="ARBA" id="ARBA00022801"/>
    </source>
</evidence>
<dbReference type="EMBL" id="BLQM01000436">
    <property type="protein sequence ID" value="GMH89782.1"/>
    <property type="molecule type" value="Genomic_DNA"/>
</dbReference>
<comment type="caution">
    <text evidence="12">The sequence shown here is derived from an EMBL/GenBank/DDBJ whole genome shotgun (WGS) entry which is preliminary data.</text>
</comment>
<dbReference type="Proteomes" id="UP001162640">
    <property type="component" value="Unassembled WGS sequence"/>
</dbReference>
<name>A0A9W7BLF3_9STRA</name>
<proteinExistence type="inferred from homology"/>
<dbReference type="PRINTS" id="PR00195">
    <property type="entry name" value="DYNAMIN"/>
</dbReference>
<evidence type="ECO:0000259" key="9">
    <source>
        <dbReference type="PROSITE" id="PS50003"/>
    </source>
</evidence>
<dbReference type="Pfam" id="PF01031">
    <property type="entry name" value="Dynamin_M"/>
    <property type="match status" value="1"/>
</dbReference>
<dbReference type="PANTHER" id="PTHR11566:SF21">
    <property type="entry name" value="DYNAMIN RELATED PROTEIN 1, ISOFORM A"/>
    <property type="match status" value="1"/>
</dbReference>
<evidence type="ECO:0000313" key="12">
    <source>
        <dbReference type="EMBL" id="GMH89782.1"/>
    </source>
</evidence>
<evidence type="ECO:0000256" key="3">
    <source>
        <dbReference type="ARBA" id="ARBA00022741"/>
    </source>
</evidence>
<keyword evidence="5 7" id="KW-0342">GTP-binding</keyword>
<feature type="region of interest" description="Disordered" evidence="8">
    <location>
        <begin position="673"/>
        <end position="697"/>
    </location>
</feature>
<dbReference type="InterPro" id="IPR030381">
    <property type="entry name" value="G_DYNAMIN_dom"/>
</dbReference>
<dbReference type="Gene3D" id="2.30.29.30">
    <property type="entry name" value="Pleckstrin-homology domain (PH domain)/Phosphotyrosine-binding domain (PTB)"/>
    <property type="match status" value="1"/>
</dbReference>
<evidence type="ECO:0000256" key="8">
    <source>
        <dbReference type="SAM" id="MobiDB-lite"/>
    </source>
</evidence>
<evidence type="ECO:0000259" key="10">
    <source>
        <dbReference type="PROSITE" id="PS51388"/>
    </source>
</evidence>
<keyword evidence="6" id="KW-0505">Motor protein</keyword>
<dbReference type="PROSITE" id="PS51388">
    <property type="entry name" value="GED"/>
    <property type="match status" value="1"/>
</dbReference>
<gene>
    <name evidence="12" type="ORF">TL16_g11564</name>
</gene>
<dbReference type="Pfam" id="PF00169">
    <property type="entry name" value="PH"/>
    <property type="match status" value="1"/>
</dbReference>
<accession>A0A9W7BLF3</accession>
<sequence length="808" mass="89420">MSNTGVENKEMDRLIPIVNKLQDAFAIMGGTAPIDLPQIAVLGGQSSGKSSVLENVVGKSFLPRGSGIVTRRPLILQLFHEPSGEWGEFLHKPGEKFYDFDMICEEIEVDTARICGKNKGLSTKPINLRVYSPDVLNLTLIDLPGATKVAVGDQPSDIGKQIESMIKFYVSKPNCLILAVTAANTDLANSDAIAIAKEVDPKGERTLGVMTKLDLMDRGTDARGIFTGESQDVPLLKMGYIGVVNRSQADINERKTIQGARCDAARTQPSEERSDELNITLRSSDAENSFFEGHPGYADIADRLGTGYLVKKCSNMLLKHIQKVMPELTADLNKLTASKRKELADIGEEDPKRTRRDITEVILSFSDQFKNSIDGRLGENQDLVTELTGGARIEGIFNDVYAPAISEIDILEQLGADEVQTLIRNVSGIGGSLFIPNAAFIALVESNIGRLLDPSLQCVQLVYSELLNIVSDLSASIPAIDKYPALKTSIIEATNTILREQYMPTAEHVKTIVAMEEARVNMHHPDFIGHRENFGKFTQEVEEQVSERGETGNKAVILEGWVSKKGGGSIVLWQKRYLMLKKDGVLSYFKMEGDSEPLGDIVVGGCIVERADALIGKRYAFQLYHRTNDIGKTFFFTCESEQEANDWVGILKEECAKPPMEPETEEDLLASAAMGGRKGSQDGQEEEDTPDTRKRGLTERIHESIHQELGMREKIECEILFRLLISYFEIVKKNVSDMLPKAISYLLIDKLKVKLTSYLINELDSEAKIKQLSAVAPEVAEKRVKLKKTLSLLDDSMQILQDLSHTSF</sequence>
<evidence type="ECO:0000256" key="6">
    <source>
        <dbReference type="ARBA" id="ARBA00023175"/>
    </source>
</evidence>
<dbReference type="GO" id="GO:0005737">
    <property type="term" value="C:cytoplasm"/>
    <property type="evidence" value="ECO:0007669"/>
    <property type="project" value="TreeGrafter"/>
</dbReference>
<dbReference type="InterPro" id="IPR001849">
    <property type="entry name" value="PH_domain"/>
</dbReference>
<dbReference type="GO" id="GO:0008017">
    <property type="term" value="F:microtubule binding"/>
    <property type="evidence" value="ECO:0007669"/>
    <property type="project" value="TreeGrafter"/>
</dbReference>
<dbReference type="EC" id="3.6.5.5" evidence="1"/>
<protein>
    <recommendedName>
        <fullName evidence="1">dynamin GTPase</fullName>
        <ecNumber evidence="1">3.6.5.5</ecNumber>
    </recommendedName>
</protein>
<dbReference type="SUPFAM" id="SSF52540">
    <property type="entry name" value="P-loop containing nucleoside triphosphate hydrolases"/>
    <property type="match status" value="1"/>
</dbReference>
<dbReference type="PROSITE" id="PS51718">
    <property type="entry name" value="G_DYNAMIN_2"/>
    <property type="match status" value="1"/>
</dbReference>
<dbReference type="InterPro" id="IPR027417">
    <property type="entry name" value="P-loop_NTPase"/>
</dbReference>
<dbReference type="InterPro" id="IPR022812">
    <property type="entry name" value="Dynamin"/>
</dbReference>
<evidence type="ECO:0000256" key="5">
    <source>
        <dbReference type="ARBA" id="ARBA00023134"/>
    </source>
</evidence>
<dbReference type="SMART" id="SM00233">
    <property type="entry name" value="PH"/>
    <property type="match status" value="1"/>
</dbReference>
<evidence type="ECO:0000259" key="11">
    <source>
        <dbReference type="PROSITE" id="PS51718"/>
    </source>
</evidence>
<dbReference type="Gene3D" id="3.40.50.300">
    <property type="entry name" value="P-loop containing nucleotide triphosphate hydrolases"/>
    <property type="match status" value="1"/>
</dbReference>
<feature type="domain" description="GED" evidence="10">
    <location>
        <begin position="717"/>
        <end position="808"/>
    </location>
</feature>
<dbReference type="InterPro" id="IPR003130">
    <property type="entry name" value="GED"/>
</dbReference>
<dbReference type="Pfam" id="PF00350">
    <property type="entry name" value="Dynamin_N"/>
    <property type="match status" value="1"/>
</dbReference>
<dbReference type="GO" id="GO:0003924">
    <property type="term" value="F:GTPase activity"/>
    <property type="evidence" value="ECO:0007669"/>
    <property type="project" value="InterPro"/>
</dbReference>
<dbReference type="PROSITE" id="PS50003">
    <property type="entry name" value="PH_DOMAIN"/>
    <property type="match status" value="1"/>
</dbReference>
<dbReference type="CDD" id="cd00821">
    <property type="entry name" value="PH"/>
    <property type="match status" value="1"/>
</dbReference>
<dbReference type="SMART" id="SM00053">
    <property type="entry name" value="DYNc"/>
    <property type="match status" value="1"/>
</dbReference>
<dbReference type="CDD" id="cd08771">
    <property type="entry name" value="DLP_1"/>
    <property type="match status" value="1"/>
</dbReference>
<dbReference type="PANTHER" id="PTHR11566">
    <property type="entry name" value="DYNAMIN"/>
    <property type="match status" value="1"/>
</dbReference>
<dbReference type="InterPro" id="IPR020850">
    <property type="entry name" value="GED_dom"/>
</dbReference>
<dbReference type="GO" id="GO:0016020">
    <property type="term" value="C:membrane"/>
    <property type="evidence" value="ECO:0007669"/>
    <property type="project" value="TreeGrafter"/>
</dbReference>
<dbReference type="AlphaFoldDB" id="A0A9W7BLF3"/>
<dbReference type="SMART" id="SM00302">
    <property type="entry name" value="GED"/>
    <property type="match status" value="1"/>
</dbReference>
<dbReference type="InterPro" id="IPR019762">
    <property type="entry name" value="Dynamin_GTPase_CS"/>
</dbReference>
<dbReference type="SUPFAM" id="SSF50729">
    <property type="entry name" value="PH domain-like"/>
    <property type="match status" value="1"/>
</dbReference>
<keyword evidence="4" id="KW-0378">Hydrolase</keyword>
<evidence type="ECO:0000256" key="1">
    <source>
        <dbReference type="ARBA" id="ARBA00011980"/>
    </source>
</evidence>
<dbReference type="GO" id="GO:0005525">
    <property type="term" value="F:GTP binding"/>
    <property type="evidence" value="ECO:0007669"/>
    <property type="project" value="UniProtKB-KW"/>
</dbReference>
<dbReference type="InterPro" id="IPR045063">
    <property type="entry name" value="Dynamin_N"/>
</dbReference>
<evidence type="ECO:0000313" key="13">
    <source>
        <dbReference type="Proteomes" id="UP001162640"/>
    </source>
</evidence>
<organism evidence="12 13">
    <name type="scientific">Triparma laevis f. inornata</name>
    <dbReference type="NCBI Taxonomy" id="1714386"/>
    <lineage>
        <taxon>Eukaryota</taxon>
        <taxon>Sar</taxon>
        <taxon>Stramenopiles</taxon>
        <taxon>Ochrophyta</taxon>
        <taxon>Bolidophyceae</taxon>
        <taxon>Parmales</taxon>
        <taxon>Triparmaceae</taxon>
        <taxon>Triparma</taxon>
    </lineage>
</organism>
<evidence type="ECO:0000256" key="2">
    <source>
        <dbReference type="ARBA" id="ARBA00022701"/>
    </source>
</evidence>
<dbReference type="InterPro" id="IPR011993">
    <property type="entry name" value="PH-like_dom_sf"/>
</dbReference>
<comment type="similarity">
    <text evidence="7">Belongs to the TRAFAC class dynamin-like GTPase superfamily. Dynamin/Fzo/YdjA family.</text>
</comment>
<dbReference type="GO" id="GO:0005874">
    <property type="term" value="C:microtubule"/>
    <property type="evidence" value="ECO:0007669"/>
    <property type="project" value="UniProtKB-KW"/>
</dbReference>
<reference evidence="13" key="1">
    <citation type="journal article" date="2023" name="Commun. Biol.">
        <title>Genome analysis of Parmales, the sister group of diatoms, reveals the evolutionary specialization of diatoms from phago-mixotrophs to photoautotrophs.</title>
        <authorList>
            <person name="Ban H."/>
            <person name="Sato S."/>
            <person name="Yoshikawa S."/>
            <person name="Yamada K."/>
            <person name="Nakamura Y."/>
            <person name="Ichinomiya M."/>
            <person name="Sato N."/>
            <person name="Blanc-Mathieu R."/>
            <person name="Endo H."/>
            <person name="Kuwata A."/>
            <person name="Ogata H."/>
        </authorList>
    </citation>
    <scope>NUCLEOTIDE SEQUENCE [LARGE SCALE GENOMIC DNA]</scope>
</reference>
<feature type="domain" description="PH" evidence="9">
    <location>
        <begin position="555"/>
        <end position="656"/>
    </location>
</feature>
<dbReference type="Gene3D" id="1.20.120.1240">
    <property type="entry name" value="Dynamin, middle domain"/>
    <property type="match status" value="1"/>
</dbReference>
<dbReference type="PROSITE" id="PS00410">
    <property type="entry name" value="G_DYNAMIN_1"/>
    <property type="match status" value="1"/>
</dbReference>
<dbReference type="InterPro" id="IPR001401">
    <property type="entry name" value="Dynamin_GTPase"/>
</dbReference>
<keyword evidence="3 7" id="KW-0547">Nucleotide-binding</keyword>
<evidence type="ECO:0000256" key="7">
    <source>
        <dbReference type="RuleBase" id="RU003932"/>
    </source>
</evidence>
<feature type="domain" description="Dynamin-type G" evidence="11">
    <location>
        <begin position="33"/>
        <end position="326"/>
    </location>
</feature>
<dbReference type="Pfam" id="PF02212">
    <property type="entry name" value="GED"/>
    <property type="match status" value="1"/>
</dbReference>
<dbReference type="InterPro" id="IPR000375">
    <property type="entry name" value="Dynamin_stalk"/>
</dbReference>